<dbReference type="AlphaFoldDB" id="C4JMX6"/>
<protein>
    <submittedName>
        <fullName evidence="1">Uncharacterized protein</fullName>
    </submittedName>
</protein>
<accession>C4JMX6</accession>
<keyword evidence="2" id="KW-1185">Reference proteome</keyword>
<dbReference type="EMBL" id="CH476616">
    <property type="protein sequence ID" value="EEP79338.1"/>
    <property type="molecule type" value="Genomic_DNA"/>
</dbReference>
<organism evidence="1 2">
    <name type="scientific">Uncinocarpus reesii (strain UAMH 1704)</name>
    <dbReference type="NCBI Taxonomy" id="336963"/>
    <lineage>
        <taxon>Eukaryota</taxon>
        <taxon>Fungi</taxon>
        <taxon>Dikarya</taxon>
        <taxon>Ascomycota</taxon>
        <taxon>Pezizomycotina</taxon>
        <taxon>Eurotiomycetes</taxon>
        <taxon>Eurotiomycetidae</taxon>
        <taxon>Onygenales</taxon>
        <taxon>Onygenaceae</taxon>
        <taxon>Uncinocarpus</taxon>
    </lineage>
</organism>
<dbReference type="HOGENOM" id="CLU_1595784_0_0_1"/>
<dbReference type="RefSeq" id="XP_002544667.1">
    <property type="nucleotide sequence ID" value="XM_002544621.1"/>
</dbReference>
<evidence type="ECO:0000313" key="1">
    <source>
        <dbReference type="EMBL" id="EEP79338.1"/>
    </source>
</evidence>
<dbReference type="Proteomes" id="UP000002058">
    <property type="component" value="Unassembled WGS sequence"/>
</dbReference>
<dbReference type="InParanoid" id="C4JMX6"/>
<reference evidence="2" key="1">
    <citation type="journal article" date="2009" name="Genome Res.">
        <title>Comparative genomic analyses of the human fungal pathogens Coccidioides and their relatives.</title>
        <authorList>
            <person name="Sharpton T.J."/>
            <person name="Stajich J.E."/>
            <person name="Rounsley S.D."/>
            <person name="Gardner M.J."/>
            <person name="Wortman J.R."/>
            <person name="Jordar V.S."/>
            <person name="Maiti R."/>
            <person name="Kodira C.D."/>
            <person name="Neafsey D.E."/>
            <person name="Zeng Q."/>
            <person name="Hung C.-Y."/>
            <person name="McMahan C."/>
            <person name="Muszewska A."/>
            <person name="Grynberg M."/>
            <person name="Mandel M.A."/>
            <person name="Kellner E.M."/>
            <person name="Barker B.M."/>
            <person name="Galgiani J.N."/>
            <person name="Orbach M.J."/>
            <person name="Kirkland T.N."/>
            <person name="Cole G.T."/>
            <person name="Henn M.R."/>
            <person name="Birren B.W."/>
            <person name="Taylor J.W."/>
        </authorList>
    </citation>
    <scope>NUCLEOTIDE SEQUENCE [LARGE SCALE GENOMIC DNA]</scope>
    <source>
        <strain evidence="2">UAMH 1704</strain>
    </source>
</reference>
<sequence>MTSGDVEYPFVDAAGNKITKGRKYKIATPDGFRIGLGYLDGMPGQILGVGPAACGLCFYVKCDEWKKGDIVKLYYTNGVTEFVWTMVPQRDYLQNYIMLDYEGMDHQDITALQVGRSLWLSMNNLALQGKTICKEPNIMPINCRSTYGPNTDELYSFECTFVPVPRP</sequence>
<gene>
    <name evidence="1" type="ORF">UREG_04184</name>
</gene>
<dbReference type="KEGG" id="ure:UREG_04184"/>
<dbReference type="VEuPathDB" id="FungiDB:UREG_04184"/>
<dbReference type="GeneID" id="8437197"/>
<evidence type="ECO:0000313" key="2">
    <source>
        <dbReference type="Proteomes" id="UP000002058"/>
    </source>
</evidence>
<name>C4JMX6_UNCRE</name>
<proteinExistence type="predicted"/>